<dbReference type="EMBL" id="FOSZ01000001">
    <property type="protein sequence ID" value="SFK64324.1"/>
    <property type="molecule type" value="Genomic_DNA"/>
</dbReference>
<dbReference type="RefSeq" id="WP_093320592.1">
    <property type="nucleotide sequence ID" value="NZ_FOSZ01000001.1"/>
</dbReference>
<feature type="domain" description="Methyltransferase" evidence="1">
    <location>
        <begin position="90"/>
        <end position="160"/>
    </location>
</feature>
<dbReference type="STRING" id="1280847.SAMN04488036_101840"/>
<dbReference type="Pfam" id="PF13649">
    <property type="entry name" value="Methyltransf_25"/>
    <property type="match status" value="1"/>
</dbReference>
<proteinExistence type="predicted"/>
<dbReference type="CDD" id="cd02440">
    <property type="entry name" value="AdoMet_MTases"/>
    <property type="match status" value="1"/>
</dbReference>
<accession>A0A1I4B6E1</accession>
<keyword evidence="2" id="KW-0808">Transferase</keyword>
<dbReference type="SUPFAM" id="SSF53335">
    <property type="entry name" value="S-adenosyl-L-methionine-dependent methyltransferases"/>
    <property type="match status" value="1"/>
</dbReference>
<evidence type="ECO:0000259" key="1">
    <source>
        <dbReference type="Pfam" id="PF13649"/>
    </source>
</evidence>
<dbReference type="OrthoDB" id="9777638at2"/>
<dbReference type="GO" id="GO:0008168">
    <property type="term" value="F:methyltransferase activity"/>
    <property type="evidence" value="ECO:0007669"/>
    <property type="project" value="UniProtKB-KW"/>
</dbReference>
<keyword evidence="2" id="KW-0489">Methyltransferase</keyword>
<protein>
    <submittedName>
        <fullName evidence="2">Methyltransferase domain-containing protein</fullName>
    </submittedName>
</protein>
<dbReference type="InterPro" id="IPR041698">
    <property type="entry name" value="Methyltransf_25"/>
</dbReference>
<dbReference type="Gene3D" id="3.40.50.150">
    <property type="entry name" value="Vaccinia Virus protein VP39"/>
    <property type="match status" value="1"/>
</dbReference>
<organism evidence="2 3">
    <name type="scientific">Shimia haliotis</name>
    <dbReference type="NCBI Taxonomy" id="1280847"/>
    <lineage>
        <taxon>Bacteria</taxon>
        <taxon>Pseudomonadati</taxon>
        <taxon>Pseudomonadota</taxon>
        <taxon>Alphaproteobacteria</taxon>
        <taxon>Rhodobacterales</taxon>
        <taxon>Roseobacteraceae</taxon>
    </lineage>
</organism>
<name>A0A1I4B6E1_9RHOB</name>
<gene>
    <name evidence="2" type="ORF">SAMN04488036_101840</name>
</gene>
<evidence type="ECO:0000313" key="2">
    <source>
        <dbReference type="EMBL" id="SFK64324.1"/>
    </source>
</evidence>
<keyword evidence="3" id="KW-1185">Reference proteome</keyword>
<reference evidence="3" key="1">
    <citation type="submission" date="2016-10" db="EMBL/GenBank/DDBJ databases">
        <authorList>
            <person name="Varghese N."/>
            <person name="Submissions S."/>
        </authorList>
    </citation>
    <scope>NUCLEOTIDE SEQUENCE [LARGE SCALE GENOMIC DNA]</scope>
    <source>
        <strain evidence="3">DSM 28453</strain>
    </source>
</reference>
<dbReference type="Proteomes" id="UP000198851">
    <property type="component" value="Unassembled WGS sequence"/>
</dbReference>
<dbReference type="GO" id="GO:0032259">
    <property type="term" value="P:methylation"/>
    <property type="evidence" value="ECO:0007669"/>
    <property type="project" value="UniProtKB-KW"/>
</dbReference>
<evidence type="ECO:0000313" key="3">
    <source>
        <dbReference type="Proteomes" id="UP000198851"/>
    </source>
</evidence>
<sequence length="220" mass="24574">MTFGLPDYLRMLRARGPRLPLTHFWQAHRFDLQNGTDTHVWQPKDHYSDRPKNFEHGVLYMASWTNIIRTATREALDHLNLPATDVQFTDVGCGKGKVLCVWHQMFGNDAHLTGIDYSAPLIDICASNLAKLNAQASLHTCDAATFTFPTTKPTTLVYLYNPFDEKILSQVARNLSGVPSVVIYNNPQHLSALTNAGFSVIRSHAGWHPNATYALLSNGP</sequence>
<dbReference type="AlphaFoldDB" id="A0A1I4B6E1"/>
<dbReference type="InterPro" id="IPR029063">
    <property type="entry name" value="SAM-dependent_MTases_sf"/>
</dbReference>